<keyword evidence="1" id="KW-0175">Coiled coil</keyword>
<dbReference type="Proteomes" id="UP000265540">
    <property type="component" value="Unassembled WGS sequence"/>
</dbReference>
<feature type="chain" id="PRO_5017230986" evidence="2">
    <location>
        <begin position="28"/>
        <end position="239"/>
    </location>
</feature>
<organism evidence="3 4">
    <name type="scientific">candidate division WWE3 bacterium</name>
    <dbReference type="NCBI Taxonomy" id="2053526"/>
    <lineage>
        <taxon>Bacteria</taxon>
        <taxon>Katanobacteria</taxon>
    </lineage>
</organism>
<name>A0A3A4ZCS7_UNCKA</name>
<reference evidence="3 4" key="1">
    <citation type="journal article" date="2017" name="ISME J.">
        <title>Energy and carbon metabolisms in a deep terrestrial subsurface fluid microbial community.</title>
        <authorList>
            <person name="Momper L."/>
            <person name="Jungbluth S.P."/>
            <person name="Lee M.D."/>
            <person name="Amend J.P."/>
        </authorList>
    </citation>
    <scope>NUCLEOTIDE SEQUENCE [LARGE SCALE GENOMIC DNA]</scope>
    <source>
        <strain evidence="3">SURF_46</strain>
    </source>
</reference>
<keyword evidence="2" id="KW-0732">Signal</keyword>
<evidence type="ECO:0000313" key="4">
    <source>
        <dbReference type="Proteomes" id="UP000265540"/>
    </source>
</evidence>
<evidence type="ECO:0000313" key="3">
    <source>
        <dbReference type="EMBL" id="RJR27021.1"/>
    </source>
</evidence>
<feature type="coiled-coil region" evidence="1">
    <location>
        <begin position="57"/>
        <end position="88"/>
    </location>
</feature>
<sequence>MIKKNLTLIVASFVLLISAFATHNVYAQSVEDSGCVPPREKNSESIAEYKECLRRYKQTFLEEYKTRQKEIKQEREEVKTQLQETRAERCDIVEGQMDARIDQYRAAQENHLARYTALKEKLANLITRLEEQGYDVTKLQEDLLVLEDKIAVLTQRFEEFVVQLEETTNFECGDSNGDFLTAMQESRNALSLVRQSALDVKNYYVNTVKQDIVALRDQIREVSKEDSRMLKPSSNTNGL</sequence>
<evidence type="ECO:0000256" key="1">
    <source>
        <dbReference type="SAM" id="Coils"/>
    </source>
</evidence>
<protein>
    <submittedName>
        <fullName evidence="3">Uncharacterized protein</fullName>
    </submittedName>
</protein>
<accession>A0A3A4ZCS7</accession>
<dbReference type="AlphaFoldDB" id="A0A3A4ZCS7"/>
<feature type="coiled-coil region" evidence="1">
    <location>
        <begin position="112"/>
        <end position="156"/>
    </location>
</feature>
<gene>
    <name evidence="3" type="ORF">C4561_04570</name>
</gene>
<proteinExistence type="predicted"/>
<feature type="signal peptide" evidence="2">
    <location>
        <begin position="1"/>
        <end position="27"/>
    </location>
</feature>
<evidence type="ECO:0000256" key="2">
    <source>
        <dbReference type="SAM" id="SignalP"/>
    </source>
</evidence>
<comment type="caution">
    <text evidence="3">The sequence shown here is derived from an EMBL/GenBank/DDBJ whole genome shotgun (WGS) entry which is preliminary data.</text>
</comment>
<dbReference type="EMBL" id="QZJF01000017">
    <property type="protein sequence ID" value="RJR27021.1"/>
    <property type="molecule type" value="Genomic_DNA"/>
</dbReference>